<dbReference type="RefSeq" id="WP_097189796.1">
    <property type="nucleotide sequence ID" value="NZ_FCOG02000095.1"/>
</dbReference>
<organism evidence="1 2">
    <name type="scientific">Caballeronia arationis</name>
    <dbReference type="NCBI Taxonomy" id="1777142"/>
    <lineage>
        <taxon>Bacteria</taxon>
        <taxon>Pseudomonadati</taxon>
        <taxon>Pseudomonadota</taxon>
        <taxon>Betaproteobacteria</taxon>
        <taxon>Burkholderiales</taxon>
        <taxon>Burkholderiaceae</taxon>
        <taxon>Caballeronia</taxon>
    </lineage>
</organism>
<accession>A0A7Z7N0Z9</accession>
<evidence type="ECO:0000313" key="1">
    <source>
        <dbReference type="EMBL" id="SOE57138.1"/>
    </source>
</evidence>
<name>A0A7Z7N0Z9_9BURK</name>
<dbReference type="AlphaFoldDB" id="A0A7Z7N0Z9"/>
<evidence type="ECO:0000313" key="2">
    <source>
        <dbReference type="Proteomes" id="UP000219522"/>
    </source>
</evidence>
<dbReference type="EMBL" id="OCSU01000001">
    <property type="protein sequence ID" value="SOE57138.1"/>
    <property type="molecule type" value="Genomic_DNA"/>
</dbReference>
<comment type="caution">
    <text evidence="1">The sequence shown here is derived from an EMBL/GenBank/DDBJ whole genome shotgun (WGS) entry which is preliminary data.</text>
</comment>
<gene>
    <name evidence="1" type="ORF">SAMN05446927_1391</name>
</gene>
<reference evidence="1 2" key="1">
    <citation type="submission" date="2017-09" db="EMBL/GenBank/DDBJ databases">
        <authorList>
            <person name="Varghese N."/>
            <person name="Submissions S."/>
        </authorList>
    </citation>
    <scope>NUCLEOTIDE SEQUENCE [LARGE SCALE GENOMIC DNA]</scope>
    <source>
        <strain evidence="1 2">OK806</strain>
    </source>
</reference>
<protein>
    <submittedName>
        <fullName evidence="1">Uncharacterized protein</fullName>
    </submittedName>
</protein>
<dbReference type="Proteomes" id="UP000219522">
    <property type="component" value="Unassembled WGS sequence"/>
</dbReference>
<dbReference type="OrthoDB" id="9134715at2"/>
<proteinExistence type="predicted"/>
<keyword evidence="2" id="KW-1185">Reference proteome</keyword>
<sequence length="108" mass="11478">MSNVLSDGIVRITSQSGAVADLPGDALRWEEPFEDPETGELVHLATIAAEEFQGSADDLIVLKLTETESGGVQGGEVTVERNDGGYEIDTEDLIVTLEDDLDIGDADD</sequence>